<gene>
    <name evidence="1" type="ORF">CCAE0312_LOCUS186</name>
</gene>
<dbReference type="Gene3D" id="3.40.50.11350">
    <property type="match status" value="1"/>
</dbReference>
<dbReference type="Gene3D" id="3.40.50.11340">
    <property type="match status" value="1"/>
</dbReference>
<reference evidence="1" key="1">
    <citation type="submission" date="2021-01" db="EMBL/GenBank/DDBJ databases">
        <authorList>
            <person name="Corre E."/>
            <person name="Pelletier E."/>
            <person name="Niang G."/>
            <person name="Scheremetjew M."/>
            <person name="Finn R."/>
            <person name="Kale V."/>
            <person name="Holt S."/>
            <person name="Cochrane G."/>
            <person name="Meng A."/>
            <person name="Brown T."/>
            <person name="Cohen L."/>
        </authorList>
    </citation>
    <scope>NUCLEOTIDE SEQUENCE</scope>
    <source>
        <strain evidence="1">SAG 36.94</strain>
    </source>
</reference>
<accession>A0A7S1T5E1</accession>
<dbReference type="AlphaFoldDB" id="A0A7S1T5E1"/>
<name>A0A7S1T5E1_9RHOD</name>
<evidence type="ECO:0000313" key="1">
    <source>
        <dbReference type="EMBL" id="CAD9220847.1"/>
    </source>
</evidence>
<proteinExistence type="predicted"/>
<dbReference type="EMBL" id="HBGH01000375">
    <property type="protein sequence ID" value="CAD9220847.1"/>
    <property type="molecule type" value="Transcribed_RNA"/>
</dbReference>
<organism evidence="1">
    <name type="scientific">Compsopogon caeruleus</name>
    <dbReference type="NCBI Taxonomy" id="31354"/>
    <lineage>
        <taxon>Eukaryota</taxon>
        <taxon>Rhodophyta</taxon>
        <taxon>Compsopogonophyceae</taxon>
        <taxon>Compsopogonales</taxon>
        <taxon>Compsopogonaceae</taxon>
        <taxon>Compsopogon</taxon>
    </lineage>
</organism>
<protein>
    <submittedName>
        <fullName evidence="1">Uncharacterized protein</fullName>
    </submittedName>
</protein>
<sequence length="564" mass="64066">MRRSRGRRVGTSWKEMTWVVVAEEDTLSWSRAVNLAVALTGSERVLVLDCNYVVSDRVTDQIPVQSGEFYTFREPDGTGELRILYGSWGDLWRVGGFDERIFGRMAAERKFLNFTSFSALKEHSISSLWVDKLGTDPEPLTAKERLWNAFDHEFLLMDHRPMVSHSEYQIRKVSQSIIGRVIEIDTVRIPITHLALPHDISGSLEDYRIALLLHDRFFVPWDIVENLSKLHQHRLVLRLLRRAHRLSPNSVPPILMLDACHGLGNRMRALGSALSFANQTDMELLVLWRMDVHVGTSFYDLFSGMIQGAEDVLVVLENFTLPWHSIRRGSERDVAWSHVDVYNYMEAEGGSKSAPVRHNSSRHIYIKSAYSIVAPGITKWRLDTQHLQRLSPSSSVQRLMDSVLSAAGGESSFSSFVGVHVRGRTLSEDIRGVNGSLEYGHEAARMIEYYRGQSQPAAFLEKMQELADRERASFFVASDSMSAIAEIRRHFPQILVLKRSCDERERLCLQEALADLCLLSKTRLILGSPWSSFSEVASRFGNVKLLLAGRDFRKSGWEISGKEA</sequence>
<dbReference type="PANTHER" id="PTHR40743:SF1">
    <property type="entry name" value="POSSIBLE GLYCOSYLTRANSFERASE"/>
    <property type="match status" value="1"/>
</dbReference>
<dbReference type="PANTHER" id="PTHR40743">
    <property type="entry name" value="NUCLEOTIDE-DIPHOSPHO-SUGAR TRANSFERASE CONTAINING PROTEIN"/>
    <property type="match status" value="1"/>
</dbReference>